<keyword evidence="1" id="KW-0175">Coiled coil</keyword>
<gene>
    <name evidence="2" type="ORF">ACFSKK_08005</name>
</gene>
<keyword evidence="3" id="KW-1185">Reference proteome</keyword>
<evidence type="ECO:0000313" key="3">
    <source>
        <dbReference type="Proteomes" id="UP001597318"/>
    </source>
</evidence>
<dbReference type="EMBL" id="JBHUIK010000002">
    <property type="protein sequence ID" value="MFD2213616.1"/>
    <property type="molecule type" value="Genomic_DNA"/>
</dbReference>
<proteinExistence type="predicted"/>
<evidence type="ECO:0000313" key="2">
    <source>
        <dbReference type="EMBL" id="MFD2213616.1"/>
    </source>
</evidence>
<name>A0ABW5BVH4_9BACI</name>
<protein>
    <submittedName>
        <fullName evidence="2">Uncharacterized protein</fullName>
    </submittedName>
</protein>
<dbReference type="RefSeq" id="WP_379051045.1">
    <property type="nucleotide sequence ID" value="NZ_JBHUIK010000002.1"/>
</dbReference>
<organism evidence="2 3">
    <name type="scientific">Metabacillus endolithicus</name>
    <dbReference type="NCBI Taxonomy" id="1535204"/>
    <lineage>
        <taxon>Bacteria</taxon>
        <taxon>Bacillati</taxon>
        <taxon>Bacillota</taxon>
        <taxon>Bacilli</taxon>
        <taxon>Bacillales</taxon>
        <taxon>Bacillaceae</taxon>
        <taxon>Metabacillus</taxon>
    </lineage>
</organism>
<comment type="caution">
    <text evidence="2">The sequence shown here is derived from an EMBL/GenBank/DDBJ whole genome shotgun (WGS) entry which is preliminary data.</text>
</comment>
<accession>A0ABW5BVH4</accession>
<reference evidence="3" key="1">
    <citation type="journal article" date="2019" name="Int. J. Syst. Evol. Microbiol.">
        <title>The Global Catalogue of Microorganisms (GCM) 10K type strain sequencing project: providing services to taxonomists for standard genome sequencing and annotation.</title>
        <authorList>
            <consortium name="The Broad Institute Genomics Platform"/>
            <consortium name="The Broad Institute Genome Sequencing Center for Infectious Disease"/>
            <person name="Wu L."/>
            <person name="Ma J."/>
        </authorList>
    </citation>
    <scope>NUCLEOTIDE SEQUENCE [LARGE SCALE GENOMIC DNA]</scope>
    <source>
        <strain evidence="3">CGMCC 1.15474</strain>
    </source>
</reference>
<evidence type="ECO:0000256" key="1">
    <source>
        <dbReference type="SAM" id="Coils"/>
    </source>
</evidence>
<sequence length="219" mass="25397">MSKNETPELFPLLKQLGFTLEHKLNKYIQDKLDHKEVAVAANSAGKVLAHLMEAVHEYVEQLSAQLNFPTKKDVGRLGKLIVQSEDKLDDLEDEVHEVLDMLKDIKKTLLKNLTEHRFEGLDEKLRNELADLIKNPTSHIKEEIVKPLEELEDKLKKRVIKCSKELLKKKKMCLSSSHSLKDELHKELMKPPGQVDFQEVNQKLLQLLKEKRKRKKKNG</sequence>
<feature type="coiled-coil region" evidence="1">
    <location>
        <begin position="74"/>
        <end position="108"/>
    </location>
</feature>
<dbReference type="Proteomes" id="UP001597318">
    <property type="component" value="Unassembled WGS sequence"/>
</dbReference>